<dbReference type="Pfam" id="PF07238">
    <property type="entry name" value="PilZ"/>
    <property type="match status" value="1"/>
</dbReference>
<dbReference type="AlphaFoldDB" id="A0A0W0U186"/>
<evidence type="ECO:0000313" key="3">
    <source>
        <dbReference type="EMBL" id="SPX61222.1"/>
    </source>
</evidence>
<dbReference type="OrthoDB" id="5567005at2"/>
<evidence type="ECO:0000313" key="2">
    <source>
        <dbReference type="EMBL" id="KTD01414.1"/>
    </source>
</evidence>
<sequence length="185" mass="21520">MPVHERRQHFRIEDQVYFDYKIITSGELCSDKSITEDLLGQNGKRYLETTQYFQSLDYELAELTQSLALQEPALAHYLNLINAKIDYLARHLLIGDKIHLRKVNISLGGMSFKTKDRVKEKTHMKVVIYTKPKMIPVVLDAVVVYSQYHSETQYRTAVQFEDLNAEQEQLLSQHIMLAQAKCRAD</sequence>
<protein>
    <submittedName>
        <fullName evidence="2">Type IV pilus assembly PilZ</fullName>
    </submittedName>
</protein>
<dbReference type="Proteomes" id="UP000251942">
    <property type="component" value="Unassembled WGS sequence"/>
</dbReference>
<keyword evidence="4" id="KW-1185">Reference proteome</keyword>
<reference evidence="3 5" key="2">
    <citation type="submission" date="2018-06" db="EMBL/GenBank/DDBJ databases">
        <authorList>
            <consortium name="Pathogen Informatics"/>
            <person name="Doyle S."/>
        </authorList>
    </citation>
    <scope>NUCLEOTIDE SEQUENCE [LARGE SCALE GENOMIC DNA]</scope>
    <source>
        <strain evidence="3 5">NCTC12022</strain>
    </source>
</reference>
<name>A0A0W0U186_9GAMM</name>
<reference evidence="2 4" key="1">
    <citation type="submission" date="2015-11" db="EMBL/GenBank/DDBJ databases">
        <title>Genomic analysis of 38 Legionella species identifies large and diverse effector repertoires.</title>
        <authorList>
            <person name="Burstein D."/>
            <person name="Amaro F."/>
            <person name="Zusman T."/>
            <person name="Lifshitz Z."/>
            <person name="Cohen O."/>
            <person name="Gilbert J.A."/>
            <person name="Pupko T."/>
            <person name="Shuman H.A."/>
            <person name="Segal G."/>
        </authorList>
    </citation>
    <scope>NUCLEOTIDE SEQUENCE [LARGE SCALE GENOMIC DNA]</scope>
    <source>
        <strain evidence="2 4">WO-44C</strain>
    </source>
</reference>
<dbReference type="Gene3D" id="2.40.10.220">
    <property type="entry name" value="predicted glycosyltransferase like domains"/>
    <property type="match status" value="1"/>
</dbReference>
<evidence type="ECO:0000259" key="1">
    <source>
        <dbReference type="Pfam" id="PF07238"/>
    </source>
</evidence>
<evidence type="ECO:0000313" key="5">
    <source>
        <dbReference type="Proteomes" id="UP000251942"/>
    </source>
</evidence>
<accession>A0A0W0U186</accession>
<dbReference type="Proteomes" id="UP000054698">
    <property type="component" value="Unassembled WGS sequence"/>
</dbReference>
<dbReference type="GO" id="GO:0035438">
    <property type="term" value="F:cyclic-di-GMP binding"/>
    <property type="evidence" value="ECO:0007669"/>
    <property type="project" value="InterPro"/>
</dbReference>
<gene>
    <name evidence="2" type="primary">pilZ</name>
    <name evidence="2" type="ORF">Lfee_1018</name>
    <name evidence="3" type="ORF">NCTC12022_01962</name>
</gene>
<organism evidence="2 4">
    <name type="scientific">Legionella feeleii</name>
    <dbReference type="NCBI Taxonomy" id="453"/>
    <lineage>
        <taxon>Bacteria</taxon>
        <taxon>Pseudomonadati</taxon>
        <taxon>Pseudomonadota</taxon>
        <taxon>Gammaproteobacteria</taxon>
        <taxon>Legionellales</taxon>
        <taxon>Legionellaceae</taxon>
        <taxon>Legionella</taxon>
    </lineage>
</organism>
<feature type="domain" description="PilZ" evidence="1">
    <location>
        <begin position="99"/>
        <end position="175"/>
    </location>
</feature>
<dbReference type="InterPro" id="IPR009875">
    <property type="entry name" value="PilZ_domain"/>
</dbReference>
<dbReference type="PATRIC" id="fig|453.4.peg.1096"/>
<dbReference type="STRING" id="453.Lfee_1018"/>
<proteinExistence type="predicted"/>
<dbReference type="RefSeq" id="WP_058444554.1">
    <property type="nucleotide sequence ID" value="NZ_CAAAHT010000008.1"/>
</dbReference>
<dbReference type="EMBL" id="UASS01000018">
    <property type="protein sequence ID" value="SPX61222.1"/>
    <property type="molecule type" value="Genomic_DNA"/>
</dbReference>
<dbReference type="EMBL" id="LNYB01000031">
    <property type="protein sequence ID" value="KTD01414.1"/>
    <property type="molecule type" value="Genomic_DNA"/>
</dbReference>
<evidence type="ECO:0000313" key="4">
    <source>
        <dbReference type="Proteomes" id="UP000054698"/>
    </source>
</evidence>